<evidence type="ECO:0000313" key="3">
    <source>
        <dbReference type="Proteomes" id="UP001148786"/>
    </source>
</evidence>
<dbReference type="Pfam" id="PF15496">
    <property type="entry name" value="DUF4646"/>
    <property type="match status" value="1"/>
</dbReference>
<protein>
    <submittedName>
        <fullName evidence="2">Uncharacterized protein</fullName>
    </submittedName>
</protein>
<dbReference type="Proteomes" id="UP001148786">
    <property type="component" value="Unassembled WGS sequence"/>
</dbReference>
<keyword evidence="3" id="KW-1185">Reference proteome</keyword>
<feature type="region of interest" description="Disordered" evidence="1">
    <location>
        <begin position="36"/>
        <end position="55"/>
    </location>
</feature>
<proteinExistence type="predicted"/>
<evidence type="ECO:0000256" key="1">
    <source>
        <dbReference type="SAM" id="MobiDB-lite"/>
    </source>
</evidence>
<dbReference type="OrthoDB" id="5314275at2759"/>
<feature type="region of interest" description="Disordered" evidence="1">
    <location>
        <begin position="1"/>
        <end position="26"/>
    </location>
</feature>
<feature type="compositionally biased region" description="Low complexity" evidence="1">
    <location>
        <begin position="13"/>
        <end position="24"/>
    </location>
</feature>
<organism evidence="2 3">
    <name type="scientific">Agrocybe chaxingu</name>
    <dbReference type="NCBI Taxonomy" id="84603"/>
    <lineage>
        <taxon>Eukaryota</taxon>
        <taxon>Fungi</taxon>
        <taxon>Dikarya</taxon>
        <taxon>Basidiomycota</taxon>
        <taxon>Agaricomycotina</taxon>
        <taxon>Agaricomycetes</taxon>
        <taxon>Agaricomycetidae</taxon>
        <taxon>Agaricales</taxon>
        <taxon>Agaricineae</taxon>
        <taxon>Strophariaceae</taxon>
        <taxon>Agrocybe</taxon>
    </lineage>
</organism>
<evidence type="ECO:0000313" key="2">
    <source>
        <dbReference type="EMBL" id="KAJ3500432.1"/>
    </source>
</evidence>
<reference evidence="2" key="1">
    <citation type="submission" date="2022-07" db="EMBL/GenBank/DDBJ databases">
        <title>Genome Sequence of Agrocybe chaxingu.</title>
        <authorList>
            <person name="Buettner E."/>
        </authorList>
    </citation>
    <scope>NUCLEOTIDE SEQUENCE</scope>
    <source>
        <strain evidence="2">MP-N11</strain>
    </source>
</reference>
<dbReference type="InterPro" id="IPR028018">
    <property type="entry name" value="DUF4646"/>
</dbReference>
<sequence>MSFPEDLEENAHTSTTTCPGPSTSVLHDVLPPSYIAESGGSGTLPRHPGAIATKRGGLPPHTTAEGIMGAHTVNPFKALVHPIAGNPFTTQDECVRQSLSRPPAPGPSYASFEPMFLLAEGKNLNKGFPRTPPPSDSHPHPFASHDVNELDWVGFLTEAKAAGSLTEKDIKHSKIPIVNLVPFVNRASAHGVQQFMKSHKEEAVMQVIQKWSHHFFEPRKMRVILMKGRNRVPAAKGRLSSLDPLPPQVYASIPDESDCRFRLLVVSV</sequence>
<dbReference type="AlphaFoldDB" id="A0A9W8JST6"/>
<dbReference type="EMBL" id="JANKHO010001606">
    <property type="protein sequence ID" value="KAJ3500432.1"/>
    <property type="molecule type" value="Genomic_DNA"/>
</dbReference>
<gene>
    <name evidence="2" type="ORF">NLJ89_g9800</name>
</gene>
<name>A0A9W8JST6_9AGAR</name>
<comment type="caution">
    <text evidence="2">The sequence shown here is derived from an EMBL/GenBank/DDBJ whole genome shotgun (WGS) entry which is preliminary data.</text>
</comment>
<accession>A0A9W8JST6</accession>